<sequence length="40" mass="4740">MRGSFWRGFGCEERFTYLEDNIASVSCPLHFQFMPQELIP</sequence>
<dbReference type="Proteomes" id="UP000028042">
    <property type="component" value="Unassembled WGS sequence"/>
</dbReference>
<organism evidence="1 4">
    <name type="scientific">Clostridium pasteurianum DSM 525 = ATCC 6013</name>
    <dbReference type="NCBI Taxonomy" id="1262449"/>
    <lineage>
        <taxon>Bacteria</taxon>
        <taxon>Bacillati</taxon>
        <taxon>Bacillota</taxon>
        <taxon>Clostridia</taxon>
        <taxon>Eubacteriales</taxon>
        <taxon>Clostridiaceae</taxon>
        <taxon>Clostridium</taxon>
    </lineage>
</organism>
<evidence type="ECO:0000313" key="3">
    <source>
        <dbReference type="Proteomes" id="UP000028042"/>
    </source>
</evidence>
<dbReference type="KEGG" id="cpat:CLPA_c30940"/>
<dbReference type="AlphaFoldDB" id="A0A0H3JB59"/>
<dbReference type="KEGG" id="cpae:CPAST_c30940"/>
<evidence type="ECO:0000313" key="4">
    <source>
        <dbReference type="Proteomes" id="UP000030905"/>
    </source>
</evidence>
<accession>A0A0H3JB59</accession>
<dbReference type="EMBL" id="CP009268">
    <property type="protein sequence ID" value="AJA53148.1"/>
    <property type="molecule type" value="Genomic_DNA"/>
</dbReference>
<proteinExistence type="predicted"/>
<reference evidence="2" key="2">
    <citation type="submission" date="2015-10" db="EMBL/GenBank/DDBJ databases">
        <title>Improved Draft Genome Sequence of Clostridium pasteurianum Strain ATCC 6013 (DSM 525) Using a Hybrid Next-Generation Sequencing Approach.</title>
        <authorList>
            <person name="Pyne M.E."/>
            <person name="Utturkar S.M."/>
            <person name="Brown S.D."/>
            <person name="Moo-Young M."/>
            <person name="Chung D.A."/>
            <person name="Chou P.C."/>
        </authorList>
    </citation>
    <scope>NUCLEOTIDE SEQUENCE</scope>
    <source>
        <strain evidence="2">ATCC 6013</strain>
    </source>
</reference>
<evidence type="ECO:0000313" key="1">
    <source>
        <dbReference type="EMBL" id="AJA53148.1"/>
    </source>
</evidence>
<keyword evidence="4" id="KW-1185">Reference proteome</keyword>
<dbReference type="EMBL" id="JPGY02000001">
    <property type="protein sequence ID" value="KRU10844.1"/>
    <property type="molecule type" value="Genomic_DNA"/>
</dbReference>
<protein>
    <submittedName>
        <fullName evidence="1">Uncharacterized protein</fullName>
    </submittedName>
</protein>
<reference evidence="2 3" key="3">
    <citation type="journal article" name="Genome Announc.">
        <title>Improved Draft Genome Sequence of Clostridium pasteurianum Strain ATCC 6013 (DSM 525) Using a Hybrid Next-Generation Sequencing Approach.</title>
        <authorList>
            <person name="Pyne M.E."/>
            <person name="Utturkar S."/>
            <person name="Brown S.D."/>
            <person name="Moo-Young M."/>
            <person name="Chung D.A."/>
            <person name="Chou C.P."/>
        </authorList>
    </citation>
    <scope>NUCLEOTIDE SEQUENCE [LARGE SCALE GENOMIC DNA]</scope>
    <source>
        <strain evidence="2 3">ATCC 6013</strain>
    </source>
</reference>
<gene>
    <name evidence="1" type="ORF">CLPA_c30940</name>
    <name evidence="2" type="ORF">CP6013_00091</name>
</gene>
<name>A0A0H3JB59_CLOPA</name>
<dbReference type="Proteomes" id="UP000030905">
    <property type="component" value="Chromosome"/>
</dbReference>
<evidence type="ECO:0000313" key="2">
    <source>
        <dbReference type="EMBL" id="KRU10844.1"/>
    </source>
</evidence>
<reference evidence="1 4" key="1">
    <citation type="journal article" date="2015" name="Genome Announc.">
        <title>Complete Genome Sequence of the Nitrogen-Fixing and Solvent-Producing Clostridium pasteurianum DSM 525.</title>
        <authorList>
            <person name="Poehlein A."/>
            <person name="Grosse-Honebrink A."/>
            <person name="Zhang Y."/>
            <person name="Minton N.P."/>
            <person name="Daniel R."/>
        </authorList>
    </citation>
    <scope>NUCLEOTIDE SEQUENCE [LARGE SCALE GENOMIC DNA]</scope>
    <source>
        <strain evidence="1">DSM 525</strain>
        <strain evidence="4">DSM 525 / ATCC 6013</strain>
    </source>
</reference>